<dbReference type="OrthoDB" id="232908at2"/>
<accession>A0A5B9QKZ3</accession>
<evidence type="ECO:0000313" key="4">
    <source>
        <dbReference type="Proteomes" id="UP000325286"/>
    </source>
</evidence>
<keyword evidence="4" id="KW-1185">Reference proteome</keyword>
<evidence type="ECO:0000313" key="3">
    <source>
        <dbReference type="EMBL" id="QEG38220.1"/>
    </source>
</evidence>
<dbReference type="KEGG" id="rul:UC8_01750"/>
<feature type="chain" id="PRO_5022684334" evidence="2">
    <location>
        <begin position="25"/>
        <end position="839"/>
    </location>
</feature>
<dbReference type="AlphaFoldDB" id="A0A5B9QKZ3"/>
<proteinExistence type="predicted"/>
<keyword evidence="1" id="KW-0812">Transmembrane</keyword>
<dbReference type="RefSeq" id="WP_148080028.1">
    <property type="nucleotide sequence ID" value="NZ_CP042914.1"/>
</dbReference>
<feature type="signal peptide" evidence="2">
    <location>
        <begin position="1"/>
        <end position="24"/>
    </location>
</feature>
<sequence precursor="true">MKPTALLRLSIGLVVWLTAAVCRAQDADVNDSPSPKASPLFVTAVGRPAGMQAYAPGHWGVVAVIVGNRTATPQVVQATVQVKGWEALRFSRDVLVPAQSVRQATIPVHLPKELPPDSRLEILGYVAAGENVAKAEFDGFASLVTRSDTAYVQDPTISLEPSEPRTDFAYEAALAMRVENRWKRTMIIDRDRMLPSTYEGWDAVGSVVVSGNRLANNPAARRSLREWLGRGGRMWIQADVTSVETIRLLLGSAVSIEQVDQVPLHDFSIRHTSETFQGEPTDVQLEQPVQFKRVIADGVEVMYRIDGWPAVMKAHVGRGVVYFTMLEARGLIRGRRSGDPPPHNELFYTDYLALDPLLQLAVGLRPQKIVDPVPADVRAAYVTERIGYQVPSRMLVTNILLAFCGVIGLAAVGLHYTGWREHLLWVTLSAAGVATAIVVVLGLSSHQAVPATASSLQVVEVFPEMDEVAVTGSVASYQSQPADAELSSVDAVRLNPQSTRLAGKIRNYVWSESGRWQLGETEMPTGVQLFPFERYRSLPQDVTAIATFGPQGLTGQVHADALQTTAATDPLRLVDGVLVFPRSPPLAANLTPEGTFAAAITDVLPPHEFFNSTFVDSTQRQRRAIYQAWYDSYLKRSDASSYLIGWTDSLSSGLSWNEDVNVIDGALVAIPLSLRRTAPETEVQVPGPTMRVRSVASQSGRSNTFENSTSQWIHPFGRSARTRLRFQLPKEILPLQVDSARLFLDCSIPSRTLSIEVIDGEQRRSVIERPNQSGKLTFDLGGERPLKLDAEGGLTVEFAISDVHQAADKDLRASDTWSIRTTRLDVTGTTLPPAEVEPQ</sequence>
<keyword evidence="1" id="KW-1133">Transmembrane helix</keyword>
<protein>
    <submittedName>
        <fullName evidence="3">Uncharacterized protein</fullName>
    </submittedName>
</protein>
<name>A0A5B9QKZ3_9BACT</name>
<feature type="transmembrane region" description="Helical" evidence="1">
    <location>
        <begin position="395"/>
        <end position="416"/>
    </location>
</feature>
<evidence type="ECO:0000256" key="2">
    <source>
        <dbReference type="SAM" id="SignalP"/>
    </source>
</evidence>
<organism evidence="3 4">
    <name type="scientific">Roseimaritima ulvae</name>
    <dbReference type="NCBI Taxonomy" id="980254"/>
    <lineage>
        <taxon>Bacteria</taxon>
        <taxon>Pseudomonadati</taxon>
        <taxon>Planctomycetota</taxon>
        <taxon>Planctomycetia</taxon>
        <taxon>Pirellulales</taxon>
        <taxon>Pirellulaceae</taxon>
        <taxon>Roseimaritima</taxon>
    </lineage>
</organism>
<feature type="transmembrane region" description="Helical" evidence="1">
    <location>
        <begin position="423"/>
        <end position="443"/>
    </location>
</feature>
<reference evidence="3 4" key="1">
    <citation type="submission" date="2019-08" db="EMBL/GenBank/DDBJ databases">
        <title>Deep-cultivation of Planctomycetes and their phenomic and genomic characterization uncovers novel biology.</title>
        <authorList>
            <person name="Wiegand S."/>
            <person name="Jogler M."/>
            <person name="Boedeker C."/>
            <person name="Pinto D."/>
            <person name="Vollmers J."/>
            <person name="Rivas-Marin E."/>
            <person name="Kohn T."/>
            <person name="Peeters S.H."/>
            <person name="Heuer A."/>
            <person name="Rast P."/>
            <person name="Oberbeckmann S."/>
            <person name="Bunk B."/>
            <person name="Jeske O."/>
            <person name="Meyerdierks A."/>
            <person name="Storesund J.E."/>
            <person name="Kallscheuer N."/>
            <person name="Luecker S."/>
            <person name="Lage O.M."/>
            <person name="Pohl T."/>
            <person name="Merkel B.J."/>
            <person name="Hornburger P."/>
            <person name="Mueller R.-W."/>
            <person name="Bruemmer F."/>
            <person name="Labrenz M."/>
            <person name="Spormann A.M."/>
            <person name="Op den Camp H."/>
            <person name="Overmann J."/>
            <person name="Amann R."/>
            <person name="Jetten M.S.M."/>
            <person name="Mascher T."/>
            <person name="Medema M.H."/>
            <person name="Devos D.P."/>
            <person name="Kaster A.-K."/>
            <person name="Ovreas L."/>
            <person name="Rohde M."/>
            <person name="Galperin M.Y."/>
            <person name="Jogler C."/>
        </authorList>
    </citation>
    <scope>NUCLEOTIDE SEQUENCE [LARGE SCALE GENOMIC DNA]</scope>
    <source>
        <strain evidence="3 4">UC8</strain>
    </source>
</reference>
<evidence type="ECO:0000256" key="1">
    <source>
        <dbReference type="SAM" id="Phobius"/>
    </source>
</evidence>
<dbReference type="Proteomes" id="UP000325286">
    <property type="component" value="Chromosome"/>
</dbReference>
<gene>
    <name evidence="3" type="ORF">UC8_01750</name>
</gene>
<keyword evidence="1" id="KW-0472">Membrane</keyword>
<keyword evidence="2" id="KW-0732">Signal</keyword>
<dbReference type="EMBL" id="CP042914">
    <property type="protein sequence ID" value="QEG38220.1"/>
    <property type="molecule type" value="Genomic_DNA"/>
</dbReference>